<organism evidence="3 4">
    <name type="scientific">Falsochrobactrum shanghaiense</name>
    <dbReference type="NCBI Taxonomy" id="2201899"/>
    <lineage>
        <taxon>Bacteria</taxon>
        <taxon>Pseudomonadati</taxon>
        <taxon>Pseudomonadota</taxon>
        <taxon>Alphaproteobacteria</taxon>
        <taxon>Hyphomicrobiales</taxon>
        <taxon>Brucellaceae</taxon>
        <taxon>Falsochrobactrum</taxon>
    </lineage>
</organism>
<evidence type="ECO:0000259" key="2">
    <source>
        <dbReference type="Pfam" id="PF12183"/>
    </source>
</evidence>
<feature type="domain" description="Restriction endonuclease type II NotI" evidence="2">
    <location>
        <begin position="33"/>
        <end position="128"/>
    </location>
</feature>
<feature type="compositionally biased region" description="Acidic residues" evidence="1">
    <location>
        <begin position="142"/>
        <end position="156"/>
    </location>
</feature>
<dbReference type="Proteomes" id="UP000245865">
    <property type="component" value="Unassembled WGS sequence"/>
</dbReference>
<dbReference type="OrthoDB" id="7062088at2"/>
<feature type="region of interest" description="Disordered" evidence="1">
    <location>
        <begin position="213"/>
        <end position="235"/>
    </location>
</feature>
<feature type="region of interest" description="Disordered" evidence="1">
    <location>
        <begin position="139"/>
        <end position="166"/>
    </location>
</feature>
<accession>A0A316JC50</accession>
<keyword evidence="4" id="KW-1185">Reference proteome</keyword>
<evidence type="ECO:0000256" key="1">
    <source>
        <dbReference type="SAM" id="MobiDB-lite"/>
    </source>
</evidence>
<evidence type="ECO:0000313" key="4">
    <source>
        <dbReference type="Proteomes" id="UP000245865"/>
    </source>
</evidence>
<dbReference type="Pfam" id="PF12183">
    <property type="entry name" value="NotI"/>
    <property type="match status" value="2"/>
</dbReference>
<evidence type="ECO:0000313" key="3">
    <source>
        <dbReference type="EMBL" id="PWL16583.1"/>
    </source>
</evidence>
<dbReference type="InterPro" id="IPR022009">
    <property type="entry name" value="Resctriction_endonuc_II_NotI"/>
</dbReference>
<comment type="caution">
    <text evidence="3">The sequence shown here is derived from an EMBL/GenBank/DDBJ whole genome shotgun (WGS) entry which is preliminary data.</text>
</comment>
<proteinExistence type="predicted"/>
<dbReference type="RefSeq" id="WP_109707797.1">
    <property type="nucleotide sequence ID" value="NZ_QGDB01000008.1"/>
</dbReference>
<reference evidence="3 4" key="1">
    <citation type="submission" date="2018-05" db="EMBL/GenBank/DDBJ databases">
        <title>Comparative genomic sequence analysis between strain HN4 and CCM 8460T (Falsochrobactrum ovis) will provide more evidence to prove that HN4 is a new species of Falsochrobactrum.</title>
        <authorList>
            <person name="Lyu W."/>
            <person name="Sun L."/>
            <person name="Yao L."/>
        </authorList>
    </citation>
    <scope>NUCLEOTIDE SEQUENCE [LARGE SCALE GENOMIC DNA]</scope>
    <source>
        <strain evidence="3 4">HN4</strain>
    </source>
</reference>
<dbReference type="AlphaFoldDB" id="A0A316JC50"/>
<name>A0A316JC50_9HYPH</name>
<gene>
    <name evidence="3" type="ORF">DKP76_16550</name>
</gene>
<sequence>MAKAAKPKKKKQFFGIAEWYGKRFIDLSTAERKMLADTKNTTMNCPFFEQVPALGPKSGKLHCNKKGGVCSLRNFHEPLPPADDITFGPITATCPNRFLENGTIVKHIGQYVLGTEEPLFAKEIAFLMRPRAGEVGAAEADAAAEEDETEEAEEAAGTEAAAAESGREDVGRIDLVFVHPNNREKWCAVEMQAVYFSGGEMGKDMAVIRAQPTTDNSLPMPGAARRPDFRSSGPKRLMPQLQIKVPTLRRWGKKMVVVIDKPFLGSMSKMEHQSHISNCDIVWVVVRFDEEPGSGEAKLVIDQTINTTLDDAVKALTSGTPTTLPAFEDKLAGKLGKVFDI</sequence>
<protein>
    <recommendedName>
        <fullName evidence="2">Restriction endonuclease type II NotI domain-containing protein</fullName>
    </recommendedName>
</protein>
<dbReference type="EMBL" id="QGDB01000008">
    <property type="protein sequence ID" value="PWL16583.1"/>
    <property type="molecule type" value="Genomic_DNA"/>
</dbReference>
<feature type="domain" description="Restriction endonuclease type II NotI" evidence="2">
    <location>
        <begin position="165"/>
        <end position="292"/>
    </location>
</feature>